<keyword evidence="1" id="KW-0732">Signal</keyword>
<evidence type="ECO:0000313" key="2">
    <source>
        <dbReference type="EMBL" id="MBB6414222.1"/>
    </source>
</evidence>
<proteinExistence type="predicted"/>
<reference evidence="2 3" key="1">
    <citation type="submission" date="2020-08" db="EMBL/GenBank/DDBJ databases">
        <title>Genomic Encyclopedia of Type Strains, Phase IV (KMG-IV): sequencing the most valuable type-strain genomes for metagenomic binning, comparative biology and taxonomic classification.</title>
        <authorList>
            <person name="Goeker M."/>
        </authorList>
    </citation>
    <scope>NUCLEOTIDE SEQUENCE [LARGE SCALE GENOMIC DNA]</scope>
    <source>
        <strain evidence="2 3">DSM 100039</strain>
    </source>
</reference>
<evidence type="ECO:0000313" key="3">
    <source>
        <dbReference type="Proteomes" id="UP000556329"/>
    </source>
</evidence>
<keyword evidence="3" id="KW-1185">Reference proteome</keyword>
<organism evidence="2 3">
    <name type="scientific">Mesorhizobium sangaii</name>
    <dbReference type="NCBI Taxonomy" id="505389"/>
    <lineage>
        <taxon>Bacteria</taxon>
        <taxon>Pseudomonadati</taxon>
        <taxon>Pseudomonadota</taxon>
        <taxon>Alphaproteobacteria</taxon>
        <taxon>Hyphomicrobiales</taxon>
        <taxon>Phyllobacteriaceae</taxon>
        <taxon>Mesorhizobium</taxon>
    </lineage>
</organism>
<feature type="chain" id="PRO_5032962375" evidence="1">
    <location>
        <begin position="24"/>
        <end position="155"/>
    </location>
</feature>
<feature type="signal peptide" evidence="1">
    <location>
        <begin position="1"/>
        <end position="23"/>
    </location>
</feature>
<dbReference type="Proteomes" id="UP000556329">
    <property type="component" value="Unassembled WGS sequence"/>
</dbReference>
<dbReference type="EMBL" id="JACHEF010000016">
    <property type="protein sequence ID" value="MBB6414222.1"/>
    <property type="molecule type" value="Genomic_DNA"/>
</dbReference>
<gene>
    <name evidence="2" type="ORF">HNQ71_006931</name>
</gene>
<dbReference type="PROSITE" id="PS51257">
    <property type="entry name" value="PROKAR_LIPOPROTEIN"/>
    <property type="match status" value="1"/>
</dbReference>
<dbReference type="AlphaFoldDB" id="A0A841PVR7"/>
<dbReference type="RefSeq" id="WP_184879132.1">
    <property type="nucleotide sequence ID" value="NZ_JACHEF010000016.1"/>
</dbReference>
<name>A0A841PVR7_9HYPH</name>
<comment type="caution">
    <text evidence="2">The sequence shown here is derived from an EMBL/GenBank/DDBJ whole genome shotgun (WGS) entry which is preliminary data.</text>
</comment>
<accession>A0A841PVR7</accession>
<evidence type="ECO:0000256" key="1">
    <source>
        <dbReference type="SAM" id="SignalP"/>
    </source>
</evidence>
<protein>
    <submittedName>
        <fullName evidence="2">Uncharacterized protein</fullName>
    </submittedName>
</protein>
<sequence length="155" mass="16348">MKMIAFLASGAIFVSGCSTSASVSDSDLTAMNTINLCHALASSTDEQYRSRVAALLVRRGATAKKCTRLIQTDNAVATGIAVAAVGGAAVAVAANNGGGGYYRPAPAYGVAWDEFYGQNYALIWRCRDKATGRFVDDYYCNGEPLIDSTWPGWSA</sequence>